<keyword evidence="1" id="KW-0732">Signal</keyword>
<protein>
    <recommendedName>
        <fullName evidence="4">Lipoprotein</fullName>
    </recommendedName>
</protein>
<evidence type="ECO:0000313" key="3">
    <source>
        <dbReference type="Proteomes" id="UP000198757"/>
    </source>
</evidence>
<dbReference type="EMBL" id="FMZO01000004">
    <property type="protein sequence ID" value="SDC88258.1"/>
    <property type="molecule type" value="Genomic_DNA"/>
</dbReference>
<evidence type="ECO:0000313" key="2">
    <source>
        <dbReference type="EMBL" id="SDC88258.1"/>
    </source>
</evidence>
<evidence type="ECO:0008006" key="4">
    <source>
        <dbReference type="Google" id="ProtNLM"/>
    </source>
</evidence>
<keyword evidence="3" id="KW-1185">Reference proteome</keyword>
<gene>
    <name evidence="2" type="ORF">SAMN04487894_104306</name>
</gene>
<dbReference type="AlphaFoldDB" id="A0A1G6Q7G3"/>
<dbReference type="Proteomes" id="UP000198757">
    <property type="component" value="Unassembled WGS sequence"/>
</dbReference>
<feature type="signal peptide" evidence="1">
    <location>
        <begin position="1"/>
        <end position="19"/>
    </location>
</feature>
<organism evidence="2 3">
    <name type="scientific">Niabella drilacis (strain DSM 25811 / CCM 8410 / CCUG 62505 / LMG 26954 / E90)</name>
    <dbReference type="NCBI Taxonomy" id="1285928"/>
    <lineage>
        <taxon>Bacteria</taxon>
        <taxon>Pseudomonadati</taxon>
        <taxon>Bacteroidota</taxon>
        <taxon>Chitinophagia</taxon>
        <taxon>Chitinophagales</taxon>
        <taxon>Chitinophagaceae</taxon>
        <taxon>Niabella</taxon>
    </lineage>
</organism>
<evidence type="ECO:0000256" key="1">
    <source>
        <dbReference type="SAM" id="SignalP"/>
    </source>
</evidence>
<sequence>MRFLQLVSMLLLLGSCAPAVYKKLQRTEGNTACIAAFKPHIRRALYRTSVDVTGNHLSGLLLIKQMPDSSTRIVFTNEAGFSFFDFEFSHKNGFLVHSIIPKMDKEAVRKTLRKDFELLLMEVADTATVSSVFQKGAERYNAFYAGDDVYYYVTDIPCAQLIRMERGSRKRKVLEATRGTMKDGVPESMHIQHTNFNFTIDLKRIDDHAEE</sequence>
<feature type="chain" id="PRO_5011677862" description="Lipoprotein" evidence="1">
    <location>
        <begin position="20"/>
        <end position="211"/>
    </location>
</feature>
<accession>A0A1G6Q7G3</accession>
<name>A0A1G6Q7G3_NIADE</name>
<proteinExistence type="predicted"/>
<dbReference type="STRING" id="1285928.SAMN04487894_104306"/>
<dbReference type="PROSITE" id="PS51257">
    <property type="entry name" value="PROKAR_LIPOPROTEIN"/>
    <property type="match status" value="1"/>
</dbReference>
<dbReference type="OrthoDB" id="1043955at2"/>
<reference evidence="3" key="1">
    <citation type="submission" date="2016-10" db="EMBL/GenBank/DDBJ databases">
        <authorList>
            <person name="Varghese N."/>
            <person name="Submissions S."/>
        </authorList>
    </citation>
    <scope>NUCLEOTIDE SEQUENCE [LARGE SCALE GENOMIC DNA]</scope>
    <source>
        <strain evidence="3">DSM 25811 / CCM 8410 / LMG 26954 / E90</strain>
    </source>
</reference>